<dbReference type="GO" id="GO:0016020">
    <property type="term" value="C:membrane"/>
    <property type="evidence" value="ECO:0007669"/>
    <property type="project" value="TreeGrafter"/>
</dbReference>
<gene>
    <name evidence="2" type="ORF">PCOS0759_LOCUS6083</name>
</gene>
<name>A0A7S1KRG7_9EUKA</name>
<dbReference type="EMBL" id="HBGD01007291">
    <property type="protein sequence ID" value="CAD9082843.1"/>
    <property type="molecule type" value="Transcribed_RNA"/>
</dbReference>
<proteinExistence type="predicted"/>
<dbReference type="InterPro" id="IPR031751">
    <property type="entry name" value="DUF4735"/>
</dbReference>
<dbReference type="Pfam" id="PF15882">
    <property type="entry name" value="DUF4735"/>
    <property type="match status" value="1"/>
</dbReference>
<dbReference type="PANTHER" id="PTHR33539:SF1">
    <property type="entry name" value="UPF0764 PROTEIN C16ORF89"/>
    <property type="match status" value="1"/>
</dbReference>
<reference evidence="2" key="1">
    <citation type="submission" date="2021-01" db="EMBL/GenBank/DDBJ databases">
        <authorList>
            <person name="Corre E."/>
            <person name="Pelletier E."/>
            <person name="Niang G."/>
            <person name="Scheremetjew M."/>
            <person name="Finn R."/>
            <person name="Kale V."/>
            <person name="Holt S."/>
            <person name="Cochrane G."/>
            <person name="Meng A."/>
            <person name="Brown T."/>
            <person name="Cohen L."/>
        </authorList>
    </citation>
    <scope>NUCLEOTIDE SEQUENCE</scope>
    <source>
        <strain evidence="2">WS</strain>
    </source>
</reference>
<organism evidence="2">
    <name type="scientific">Percolomonas cosmopolitus</name>
    <dbReference type="NCBI Taxonomy" id="63605"/>
    <lineage>
        <taxon>Eukaryota</taxon>
        <taxon>Discoba</taxon>
        <taxon>Heterolobosea</taxon>
        <taxon>Tetramitia</taxon>
        <taxon>Eutetramitia</taxon>
        <taxon>Percolomonadidae</taxon>
        <taxon>Percolomonas</taxon>
    </lineage>
</organism>
<dbReference type="GO" id="GO:0005829">
    <property type="term" value="C:cytosol"/>
    <property type="evidence" value="ECO:0007669"/>
    <property type="project" value="TreeGrafter"/>
</dbReference>
<dbReference type="PANTHER" id="PTHR33539">
    <property type="entry name" value="UPF0764 PROTEIN C16ORF89"/>
    <property type="match status" value="1"/>
</dbReference>
<sequence>MSPSKLLSILVIFAIGFATLLGTSTMASAATHKSTEALLGRIEKSLGHALDYMEQNIGKMPLDATFGLNAAQWVLTRKHPLGERAHKLTQRDVRQQRKNHPNYYSQFHLLLDEWQSWSPANPVQRFLNSHPPHTHASNQLLSPLPKEKCSFKESISDSCLTEAIHCKLSDRCAHYETTSSTKSAYCLTHQMLYYEFLRRFCSNQSTKSHAVNALKLLSLELLTEVDKVSGTETWTDQWVERYLLGAVVGGYDKFVRPHVLDYMMERQTSLGCWKGDEPNIRFDSKATRAPFSTAADATHLNMDNIFETLPANPDTTTDDDEDRTLIDYDSGSECAYHTTGLAIYYLSVSYTYLSVTLA</sequence>
<feature type="signal peptide" evidence="1">
    <location>
        <begin position="1"/>
        <end position="22"/>
    </location>
</feature>
<keyword evidence="1" id="KW-0732">Signal</keyword>
<dbReference type="AlphaFoldDB" id="A0A7S1KRG7"/>
<evidence type="ECO:0000256" key="1">
    <source>
        <dbReference type="SAM" id="SignalP"/>
    </source>
</evidence>
<evidence type="ECO:0000313" key="2">
    <source>
        <dbReference type="EMBL" id="CAD9082843.1"/>
    </source>
</evidence>
<feature type="chain" id="PRO_5031270134" description="Phospholipase B-like" evidence="1">
    <location>
        <begin position="23"/>
        <end position="358"/>
    </location>
</feature>
<evidence type="ECO:0008006" key="3">
    <source>
        <dbReference type="Google" id="ProtNLM"/>
    </source>
</evidence>
<protein>
    <recommendedName>
        <fullName evidence="3">Phospholipase B-like</fullName>
    </recommendedName>
</protein>
<accession>A0A7S1KRG7</accession>